<dbReference type="AlphaFoldDB" id="A0A433SX42"/>
<proteinExistence type="predicted"/>
<accession>A0A433SX42</accession>
<keyword evidence="2" id="KW-1185">Reference proteome</keyword>
<comment type="caution">
    <text evidence="1">The sequence shown here is derived from an EMBL/GenBank/DDBJ whole genome shotgun (WGS) entry which is preliminary data.</text>
</comment>
<dbReference type="Proteomes" id="UP000271974">
    <property type="component" value="Unassembled WGS sequence"/>
</dbReference>
<sequence length="487" mass="53884">MAPNYPGSDLPAYAVTPSIGDENKNNKYALLLTPKWPRKTARQRNGVRQQRRRNAERINPILHGLNVLAHELIPDLSAYAGTPSIGDENKNNKYALLLTPKWPRKTARQRNGVRQQRRRNAERINPILHGLNVLAHELIPGANSAIGNFEQNSSSLRYDQWNPLVNNTPSTPSPPSPSINPGTFNPSSCFPSVNHGQGNPSFYFGVPSIQLGPWNPVIATQIFFCGPSYPATHNMILVPGPWNPVIATQILFCGPCYPATPNMILVPGPCYPATPNMILVPGPCYPATPNMILVPGPCFPATHNMILVPGPCFPATPNMILVPAHWNPATPNQMLFCRPYETGPTNFWVKPESMTLFQQSTSLAATEINPQAQIQAQQDFGMDGRGDEQVPNEQMLETIAKMIVHLDASNKQSDKYIETHQFREETNGNASNDNTSDTIFLSLSQNLNAHGIWHCCYDCSTCQSLKVNADPLGCKDKWDQAVNRERI</sequence>
<organism evidence="1 2">
    <name type="scientific">Elysia chlorotica</name>
    <name type="common">Eastern emerald elysia</name>
    <name type="synonym">Sea slug</name>
    <dbReference type="NCBI Taxonomy" id="188477"/>
    <lineage>
        <taxon>Eukaryota</taxon>
        <taxon>Metazoa</taxon>
        <taxon>Spiralia</taxon>
        <taxon>Lophotrochozoa</taxon>
        <taxon>Mollusca</taxon>
        <taxon>Gastropoda</taxon>
        <taxon>Heterobranchia</taxon>
        <taxon>Euthyneura</taxon>
        <taxon>Panpulmonata</taxon>
        <taxon>Sacoglossa</taxon>
        <taxon>Placobranchoidea</taxon>
        <taxon>Plakobranchidae</taxon>
        <taxon>Elysia</taxon>
    </lineage>
</organism>
<dbReference type="EMBL" id="RQTK01000892">
    <property type="protein sequence ID" value="RUS73863.1"/>
    <property type="molecule type" value="Genomic_DNA"/>
</dbReference>
<gene>
    <name evidence="1" type="ORF">EGW08_018365</name>
</gene>
<dbReference type="STRING" id="188477.A0A433SX42"/>
<evidence type="ECO:0000313" key="2">
    <source>
        <dbReference type="Proteomes" id="UP000271974"/>
    </source>
</evidence>
<protein>
    <submittedName>
        <fullName evidence="1">Uncharacterized protein</fullName>
    </submittedName>
</protein>
<evidence type="ECO:0000313" key="1">
    <source>
        <dbReference type="EMBL" id="RUS73863.1"/>
    </source>
</evidence>
<reference evidence="1 2" key="1">
    <citation type="submission" date="2019-01" db="EMBL/GenBank/DDBJ databases">
        <title>A draft genome assembly of the solar-powered sea slug Elysia chlorotica.</title>
        <authorList>
            <person name="Cai H."/>
            <person name="Li Q."/>
            <person name="Fang X."/>
            <person name="Li J."/>
            <person name="Curtis N.E."/>
            <person name="Altenburger A."/>
            <person name="Shibata T."/>
            <person name="Feng M."/>
            <person name="Maeda T."/>
            <person name="Schwartz J.A."/>
            <person name="Shigenobu S."/>
            <person name="Lundholm N."/>
            <person name="Nishiyama T."/>
            <person name="Yang H."/>
            <person name="Hasebe M."/>
            <person name="Li S."/>
            <person name="Pierce S.K."/>
            <person name="Wang J."/>
        </authorList>
    </citation>
    <scope>NUCLEOTIDE SEQUENCE [LARGE SCALE GENOMIC DNA]</scope>
    <source>
        <strain evidence="1">EC2010</strain>
        <tissue evidence="1">Whole organism of an adult</tissue>
    </source>
</reference>
<name>A0A433SX42_ELYCH</name>